<reference evidence="2" key="1">
    <citation type="submission" date="2021-03" db="EMBL/GenBank/DDBJ databases">
        <title>Draft genome sequence of rust myrtle Austropuccinia psidii MF-1, a brazilian biotype.</title>
        <authorList>
            <person name="Quecine M.C."/>
            <person name="Pachon D.M.R."/>
            <person name="Bonatelli M.L."/>
            <person name="Correr F.H."/>
            <person name="Franceschini L.M."/>
            <person name="Leite T.F."/>
            <person name="Margarido G.R.A."/>
            <person name="Almeida C.A."/>
            <person name="Ferrarezi J.A."/>
            <person name="Labate C.A."/>
        </authorList>
    </citation>
    <scope>NUCLEOTIDE SEQUENCE</scope>
    <source>
        <strain evidence="2">MF-1</strain>
    </source>
</reference>
<feature type="region of interest" description="Disordered" evidence="1">
    <location>
        <begin position="110"/>
        <end position="138"/>
    </location>
</feature>
<evidence type="ECO:0000313" key="2">
    <source>
        <dbReference type="EMBL" id="MBW0544415.1"/>
    </source>
</evidence>
<name>A0A9Q3FV15_9BASI</name>
<protein>
    <submittedName>
        <fullName evidence="2">Uncharacterized protein</fullName>
    </submittedName>
</protein>
<feature type="compositionally biased region" description="Acidic residues" evidence="1">
    <location>
        <begin position="120"/>
        <end position="135"/>
    </location>
</feature>
<dbReference type="EMBL" id="AVOT02049246">
    <property type="protein sequence ID" value="MBW0544415.1"/>
    <property type="molecule type" value="Genomic_DNA"/>
</dbReference>
<sequence>MATGVGEASVLSDPCSATEISSSSASSLPRPLSVPSITPPAKDRRSQRHQAVLTPTEKDPLDCTPSVHQLSENLDRGPPMEGAAPSRRGGVKSRISRSFYGLLGSYPSISQGPRSRLGEAENEEGEEPEETEVEGAPDASEAANLAHYNQPLVSQAEPNFLKMMEKMTQFMGQLTQAISPRDNFKSPTFSTPSRRHLILLMVLKPIN</sequence>
<organism evidence="2 3">
    <name type="scientific">Austropuccinia psidii MF-1</name>
    <dbReference type="NCBI Taxonomy" id="1389203"/>
    <lineage>
        <taxon>Eukaryota</taxon>
        <taxon>Fungi</taxon>
        <taxon>Dikarya</taxon>
        <taxon>Basidiomycota</taxon>
        <taxon>Pucciniomycotina</taxon>
        <taxon>Pucciniomycetes</taxon>
        <taxon>Pucciniales</taxon>
        <taxon>Sphaerophragmiaceae</taxon>
        <taxon>Austropuccinia</taxon>
    </lineage>
</organism>
<evidence type="ECO:0000256" key="1">
    <source>
        <dbReference type="SAM" id="MobiDB-lite"/>
    </source>
</evidence>
<evidence type="ECO:0000313" key="3">
    <source>
        <dbReference type="Proteomes" id="UP000765509"/>
    </source>
</evidence>
<feature type="region of interest" description="Disordered" evidence="1">
    <location>
        <begin position="1"/>
        <end position="91"/>
    </location>
</feature>
<proteinExistence type="predicted"/>
<accession>A0A9Q3FV15</accession>
<dbReference type="Proteomes" id="UP000765509">
    <property type="component" value="Unassembled WGS sequence"/>
</dbReference>
<feature type="compositionally biased region" description="Low complexity" evidence="1">
    <location>
        <begin position="21"/>
        <end position="36"/>
    </location>
</feature>
<dbReference type="AlphaFoldDB" id="A0A9Q3FV15"/>
<comment type="caution">
    <text evidence="2">The sequence shown here is derived from an EMBL/GenBank/DDBJ whole genome shotgun (WGS) entry which is preliminary data.</text>
</comment>
<keyword evidence="3" id="KW-1185">Reference proteome</keyword>
<gene>
    <name evidence="2" type="ORF">O181_084130</name>
</gene>